<sequence length="285" mass="30658">METLWSVRRPVRDLRPGDHAWLAYACEDEQRHVAGAFVRDGLLAREKVIYLAGSVPAVVPGVPPETPAGLLTVLPAGEAGGRRFDPPAVARTLAAEIARAERQGFRAIRVAADMTWALRGPGGLDPLLDFERHLERLVPPSTHITAVCQLDRRRCRRAELAALRAGHSVLAIPDPEFEDAVLRIVRTFRPPGLALTGELDASRHAVLDQALASVISCSGTGEVHLDLSGLGFIDLGAINLLADVAGRRAAPGRLVLDRVSPQLRAVMETVGWSMLPGLRLGEPPP</sequence>
<dbReference type="CDD" id="cd07043">
    <property type="entry name" value="STAS_anti-anti-sigma_factors"/>
    <property type="match status" value="1"/>
</dbReference>
<gene>
    <name evidence="2" type="ORF">E1298_40870</name>
</gene>
<feature type="domain" description="STAS" evidence="1">
    <location>
        <begin position="193"/>
        <end position="271"/>
    </location>
</feature>
<protein>
    <submittedName>
        <fullName evidence="2">STAS domain-containing protein</fullName>
    </submittedName>
</protein>
<keyword evidence="3" id="KW-1185">Reference proteome</keyword>
<dbReference type="Pfam" id="PF13466">
    <property type="entry name" value="STAS_2"/>
    <property type="match status" value="1"/>
</dbReference>
<dbReference type="InterPro" id="IPR058548">
    <property type="entry name" value="MlaB-like_STAS"/>
</dbReference>
<dbReference type="InterPro" id="IPR002645">
    <property type="entry name" value="STAS_dom"/>
</dbReference>
<accession>A0A4R5A4K3</accession>
<dbReference type="InterPro" id="IPR036513">
    <property type="entry name" value="STAS_dom_sf"/>
</dbReference>
<dbReference type="InterPro" id="IPR025847">
    <property type="entry name" value="MEDS_domain"/>
</dbReference>
<dbReference type="RefSeq" id="WP_131902756.1">
    <property type="nucleotide sequence ID" value="NZ_SMKU01000397.1"/>
</dbReference>
<proteinExistence type="predicted"/>
<evidence type="ECO:0000313" key="2">
    <source>
        <dbReference type="EMBL" id="TDD65990.1"/>
    </source>
</evidence>
<dbReference type="AlphaFoldDB" id="A0A4R5A4K3"/>
<dbReference type="Proteomes" id="UP000294513">
    <property type="component" value="Unassembled WGS sequence"/>
</dbReference>
<comment type="caution">
    <text evidence="2">The sequence shown here is derived from an EMBL/GenBank/DDBJ whole genome shotgun (WGS) entry which is preliminary data.</text>
</comment>
<evidence type="ECO:0000259" key="1">
    <source>
        <dbReference type="PROSITE" id="PS50801"/>
    </source>
</evidence>
<evidence type="ECO:0000313" key="3">
    <source>
        <dbReference type="Proteomes" id="UP000294513"/>
    </source>
</evidence>
<dbReference type="OrthoDB" id="116243at2"/>
<name>A0A4R5A4K3_9ACTN</name>
<dbReference type="EMBL" id="SMKU01000397">
    <property type="protein sequence ID" value="TDD65990.1"/>
    <property type="molecule type" value="Genomic_DNA"/>
</dbReference>
<dbReference type="PROSITE" id="PS50801">
    <property type="entry name" value="STAS"/>
    <property type="match status" value="1"/>
</dbReference>
<reference evidence="2 3" key="1">
    <citation type="submission" date="2019-03" db="EMBL/GenBank/DDBJ databases">
        <title>Draft genome sequences of novel Actinobacteria.</title>
        <authorList>
            <person name="Sahin N."/>
            <person name="Ay H."/>
            <person name="Saygin H."/>
        </authorList>
    </citation>
    <scope>NUCLEOTIDE SEQUENCE [LARGE SCALE GENOMIC DNA]</scope>
    <source>
        <strain evidence="2 3">H3C3</strain>
    </source>
</reference>
<dbReference type="Pfam" id="PF14417">
    <property type="entry name" value="MEDS"/>
    <property type="match status" value="1"/>
</dbReference>
<dbReference type="SUPFAM" id="SSF52091">
    <property type="entry name" value="SpoIIaa-like"/>
    <property type="match status" value="1"/>
</dbReference>
<dbReference type="Gene3D" id="3.30.750.24">
    <property type="entry name" value="STAS domain"/>
    <property type="match status" value="1"/>
</dbReference>
<organism evidence="2 3">
    <name type="scientific">Actinomadura rubrisoli</name>
    <dbReference type="NCBI Taxonomy" id="2530368"/>
    <lineage>
        <taxon>Bacteria</taxon>
        <taxon>Bacillati</taxon>
        <taxon>Actinomycetota</taxon>
        <taxon>Actinomycetes</taxon>
        <taxon>Streptosporangiales</taxon>
        <taxon>Thermomonosporaceae</taxon>
        <taxon>Actinomadura</taxon>
    </lineage>
</organism>